<keyword evidence="2" id="KW-0663">Pyridoxal phosphate</keyword>
<dbReference type="InterPro" id="IPR015424">
    <property type="entry name" value="PyrdxlP-dep_Trfase"/>
</dbReference>
<dbReference type="PROSITE" id="PS50949">
    <property type="entry name" value="HTH_GNTR"/>
    <property type="match status" value="1"/>
</dbReference>
<dbReference type="OrthoDB" id="594134at2"/>
<dbReference type="InterPro" id="IPR036388">
    <property type="entry name" value="WH-like_DNA-bd_sf"/>
</dbReference>
<dbReference type="CDD" id="cd00609">
    <property type="entry name" value="AAT_like"/>
    <property type="match status" value="1"/>
</dbReference>
<dbReference type="GO" id="GO:0030170">
    <property type="term" value="F:pyridoxal phosphate binding"/>
    <property type="evidence" value="ECO:0007669"/>
    <property type="project" value="InterPro"/>
</dbReference>
<organism evidence="7 8">
    <name type="scientific">Niastella vici</name>
    <dbReference type="NCBI Taxonomy" id="1703345"/>
    <lineage>
        <taxon>Bacteria</taxon>
        <taxon>Pseudomonadati</taxon>
        <taxon>Bacteroidota</taxon>
        <taxon>Chitinophagia</taxon>
        <taxon>Chitinophagales</taxon>
        <taxon>Chitinophagaceae</taxon>
        <taxon>Niastella</taxon>
    </lineage>
</organism>
<dbReference type="Gene3D" id="3.40.640.10">
    <property type="entry name" value="Type I PLP-dependent aspartate aminotransferase-like (Major domain)"/>
    <property type="match status" value="1"/>
</dbReference>
<dbReference type="GO" id="GO:0003677">
    <property type="term" value="F:DNA binding"/>
    <property type="evidence" value="ECO:0007669"/>
    <property type="project" value="UniProtKB-KW"/>
</dbReference>
<keyword evidence="3" id="KW-0805">Transcription regulation</keyword>
<gene>
    <name evidence="7" type="ORF">A3860_06105</name>
</gene>
<reference evidence="7 8" key="1">
    <citation type="submission" date="2016-03" db="EMBL/GenBank/DDBJ databases">
        <title>Niastella vici sp. nov., isolated from farmland soil.</title>
        <authorList>
            <person name="Chen L."/>
            <person name="Wang D."/>
            <person name="Yang S."/>
            <person name="Wang G."/>
        </authorList>
    </citation>
    <scope>NUCLEOTIDE SEQUENCE [LARGE SCALE GENOMIC DNA]</scope>
    <source>
        <strain evidence="7 8">DJ57</strain>
    </source>
</reference>
<dbReference type="SMART" id="SM00345">
    <property type="entry name" value="HTH_GNTR"/>
    <property type="match status" value="1"/>
</dbReference>
<evidence type="ECO:0000256" key="1">
    <source>
        <dbReference type="ARBA" id="ARBA00005384"/>
    </source>
</evidence>
<evidence type="ECO:0000256" key="5">
    <source>
        <dbReference type="ARBA" id="ARBA00023163"/>
    </source>
</evidence>
<feature type="domain" description="HTH gntR-type" evidence="6">
    <location>
        <begin position="16"/>
        <end position="84"/>
    </location>
</feature>
<proteinExistence type="inferred from homology"/>
<dbReference type="AlphaFoldDB" id="A0A1V9FSJ9"/>
<dbReference type="InterPro" id="IPR036390">
    <property type="entry name" value="WH_DNA-bd_sf"/>
</dbReference>
<protein>
    <recommendedName>
        <fullName evidence="6">HTH gntR-type domain-containing protein</fullName>
    </recommendedName>
</protein>
<dbReference type="CDD" id="cd07377">
    <property type="entry name" value="WHTH_GntR"/>
    <property type="match status" value="1"/>
</dbReference>
<keyword evidence="4" id="KW-0238">DNA-binding</keyword>
<dbReference type="InterPro" id="IPR004839">
    <property type="entry name" value="Aminotransferase_I/II_large"/>
</dbReference>
<dbReference type="Gene3D" id="1.10.10.10">
    <property type="entry name" value="Winged helix-like DNA-binding domain superfamily/Winged helix DNA-binding domain"/>
    <property type="match status" value="1"/>
</dbReference>
<evidence type="ECO:0000259" key="6">
    <source>
        <dbReference type="PROSITE" id="PS50949"/>
    </source>
</evidence>
<dbReference type="GO" id="GO:0003700">
    <property type="term" value="F:DNA-binding transcription factor activity"/>
    <property type="evidence" value="ECO:0007669"/>
    <property type="project" value="InterPro"/>
</dbReference>
<dbReference type="Proteomes" id="UP000192796">
    <property type="component" value="Unassembled WGS sequence"/>
</dbReference>
<evidence type="ECO:0000256" key="3">
    <source>
        <dbReference type="ARBA" id="ARBA00023015"/>
    </source>
</evidence>
<keyword evidence="8" id="KW-1185">Reference proteome</keyword>
<accession>A0A1V9FSJ9</accession>
<sequence length="489" mass="55658">MLPWKTIIQWQKECDTPVYLQIANSVIHEMRKGRVGPGIKLPGTRQMAELLEVHRKTIVRAYEELDAQGWIEMHPSKGTFTSKELPEINGRRFSNNQKQNFFPPTTGYTVKVNNSIRTPVLPLRHIMGFHDGPDMRLVPTDELGRAYKGVLSRHAYFKYMSYVETHGIQKFREVLSDYLNTSRGVQTSFENILVTRGSQQALYLLSLVLFSKGDTIIVGDTNYYYADHVFLLAGMQLARVKVDECGIDVEAIEKLCSRKKIKALFITSHHHYPTTVTLSAARRIKLLSLAEKYGFIIIEDDYDYDFHYLSSPMLPLVSADTKGMVVYIGTLSKTIAPAIRTGYIIAPQNLILELSRVRQLVDTQGDPIMELALIEMFEEGHIKRHLKKATLLYHKRRDFLCNLLREQLSDVIDFKTPDGGLAIWAKFHKSVPLPPLTEKLKAKGLILSNGLIHNTSAVSLNSTRMGFGWMNEEETAQAVEMLSRTIRSK</sequence>
<dbReference type="Pfam" id="PF00392">
    <property type="entry name" value="GntR"/>
    <property type="match status" value="1"/>
</dbReference>
<dbReference type="Pfam" id="PF00155">
    <property type="entry name" value="Aminotran_1_2"/>
    <property type="match status" value="1"/>
</dbReference>
<dbReference type="InterPro" id="IPR051446">
    <property type="entry name" value="HTH_trans_reg/aminotransferase"/>
</dbReference>
<dbReference type="SUPFAM" id="SSF46785">
    <property type="entry name" value="Winged helix' DNA-binding domain"/>
    <property type="match status" value="1"/>
</dbReference>
<evidence type="ECO:0000256" key="2">
    <source>
        <dbReference type="ARBA" id="ARBA00022898"/>
    </source>
</evidence>
<dbReference type="RefSeq" id="WP_081151868.1">
    <property type="nucleotide sequence ID" value="NZ_LVYD01000058.1"/>
</dbReference>
<dbReference type="EMBL" id="LVYD01000058">
    <property type="protein sequence ID" value="OQP61281.1"/>
    <property type="molecule type" value="Genomic_DNA"/>
</dbReference>
<dbReference type="SUPFAM" id="SSF53383">
    <property type="entry name" value="PLP-dependent transferases"/>
    <property type="match status" value="1"/>
</dbReference>
<dbReference type="InterPro" id="IPR000524">
    <property type="entry name" value="Tscrpt_reg_HTH_GntR"/>
</dbReference>
<dbReference type="InterPro" id="IPR015421">
    <property type="entry name" value="PyrdxlP-dep_Trfase_major"/>
</dbReference>
<dbReference type="STRING" id="1703345.A3860_06105"/>
<evidence type="ECO:0000313" key="7">
    <source>
        <dbReference type="EMBL" id="OQP61281.1"/>
    </source>
</evidence>
<evidence type="ECO:0000256" key="4">
    <source>
        <dbReference type="ARBA" id="ARBA00023125"/>
    </source>
</evidence>
<comment type="similarity">
    <text evidence="1">In the C-terminal section; belongs to the class-I pyridoxal-phosphate-dependent aminotransferase family.</text>
</comment>
<name>A0A1V9FSJ9_9BACT</name>
<dbReference type="PANTHER" id="PTHR46577">
    <property type="entry name" value="HTH-TYPE TRANSCRIPTIONAL REGULATORY PROTEIN GABR"/>
    <property type="match status" value="1"/>
</dbReference>
<dbReference type="PANTHER" id="PTHR46577:SF1">
    <property type="entry name" value="HTH-TYPE TRANSCRIPTIONAL REGULATORY PROTEIN GABR"/>
    <property type="match status" value="1"/>
</dbReference>
<evidence type="ECO:0000313" key="8">
    <source>
        <dbReference type="Proteomes" id="UP000192796"/>
    </source>
</evidence>
<comment type="caution">
    <text evidence="7">The sequence shown here is derived from an EMBL/GenBank/DDBJ whole genome shotgun (WGS) entry which is preliminary data.</text>
</comment>
<keyword evidence="5" id="KW-0804">Transcription</keyword>